<dbReference type="GO" id="GO:1990518">
    <property type="term" value="F:single-stranded 3'-5' DNA helicase activity"/>
    <property type="evidence" value="ECO:0007669"/>
    <property type="project" value="TreeGrafter"/>
</dbReference>
<dbReference type="Gene3D" id="3.40.50.300">
    <property type="entry name" value="P-loop containing nucleotide triphosphate hydrolases"/>
    <property type="match status" value="1"/>
</dbReference>
<dbReference type="PANTHER" id="PTHR11630">
    <property type="entry name" value="DNA REPLICATION LICENSING FACTOR MCM FAMILY MEMBER"/>
    <property type="match status" value="1"/>
</dbReference>
<dbReference type="GO" id="GO:1902969">
    <property type="term" value="P:mitotic DNA replication"/>
    <property type="evidence" value="ECO:0007669"/>
    <property type="project" value="TreeGrafter"/>
</dbReference>
<evidence type="ECO:0000256" key="2">
    <source>
        <dbReference type="ARBA" id="ARBA00008010"/>
    </source>
</evidence>
<evidence type="ECO:0000256" key="1">
    <source>
        <dbReference type="ARBA" id="ARBA00004123"/>
    </source>
</evidence>
<evidence type="ECO:0000256" key="3">
    <source>
        <dbReference type="ARBA" id="ARBA00022705"/>
    </source>
</evidence>
<dbReference type="InterPro" id="IPR041562">
    <property type="entry name" value="MCM_lid"/>
</dbReference>
<dbReference type="FunFam" id="1.20.58.870:FF:000001">
    <property type="entry name" value="DNA helicase"/>
    <property type="match status" value="1"/>
</dbReference>
<dbReference type="InterPro" id="IPR008049">
    <property type="entry name" value="MCM6"/>
</dbReference>
<dbReference type="SUPFAM" id="SSF50249">
    <property type="entry name" value="Nucleic acid-binding proteins"/>
    <property type="match status" value="1"/>
</dbReference>
<evidence type="ECO:0000256" key="10">
    <source>
        <dbReference type="ARBA" id="ARBA00023306"/>
    </source>
</evidence>
<dbReference type="InterPro" id="IPR018525">
    <property type="entry name" value="MCM_CS"/>
</dbReference>
<dbReference type="GO" id="GO:0003697">
    <property type="term" value="F:single-stranded DNA binding"/>
    <property type="evidence" value="ECO:0007669"/>
    <property type="project" value="TreeGrafter"/>
</dbReference>
<evidence type="ECO:0000256" key="13">
    <source>
        <dbReference type="SAM" id="MobiDB-lite"/>
    </source>
</evidence>
<comment type="subunit">
    <text evidence="12">Component of the MCM2-7 complex.</text>
</comment>
<keyword evidence="4 11" id="KW-0547">Nucleotide-binding</keyword>
<evidence type="ECO:0000259" key="14">
    <source>
        <dbReference type="PROSITE" id="PS50051"/>
    </source>
</evidence>
<dbReference type="FunFam" id="3.40.50.300:FF:000115">
    <property type="entry name" value="DNA helicase"/>
    <property type="match status" value="1"/>
</dbReference>
<dbReference type="InterPro" id="IPR001208">
    <property type="entry name" value="MCM_dom"/>
</dbReference>
<evidence type="ECO:0000256" key="8">
    <source>
        <dbReference type="ARBA" id="ARBA00023125"/>
    </source>
</evidence>
<accession>A0AAD9KCK0</accession>
<comment type="subcellular location">
    <subcellularLocation>
        <location evidence="1 12">Nucleus</location>
    </subcellularLocation>
</comment>
<protein>
    <recommendedName>
        <fullName evidence="12">DNA replication licensing factor MCM6</fullName>
        <ecNumber evidence="12">3.6.4.12</ecNumber>
    </recommendedName>
</protein>
<dbReference type="Gene3D" id="3.30.1640.10">
    <property type="entry name" value="mini-chromosome maintenance (MCM) complex, chain A, domain 1"/>
    <property type="match status" value="1"/>
</dbReference>
<keyword evidence="8 11" id="KW-0238">DNA-binding</keyword>
<evidence type="ECO:0000256" key="11">
    <source>
        <dbReference type="RuleBase" id="RU004070"/>
    </source>
</evidence>
<keyword evidence="3 12" id="KW-0235">DNA replication</keyword>
<evidence type="ECO:0000256" key="6">
    <source>
        <dbReference type="ARBA" id="ARBA00022806"/>
    </source>
</evidence>
<keyword evidence="9" id="KW-0539">Nucleus</keyword>
<feature type="compositionally biased region" description="Basic and acidic residues" evidence="13">
    <location>
        <begin position="708"/>
        <end position="719"/>
    </location>
</feature>
<dbReference type="Pfam" id="PF00493">
    <property type="entry name" value="MCM"/>
    <property type="match status" value="1"/>
</dbReference>
<dbReference type="CDD" id="cd17757">
    <property type="entry name" value="MCM6"/>
    <property type="match status" value="1"/>
</dbReference>
<dbReference type="Pfam" id="PF18263">
    <property type="entry name" value="WHD_MCM6"/>
    <property type="match status" value="1"/>
</dbReference>
<dbReference type="EC" id="3.6.4.12" evidence="12"/>
<dbReference type="Gene3D" id="2.40.50.140">
    <property type="entry name" value="Nucleic acid-binding proteins"/>
    <property type="match status" value="1"/>
</dbReference>
<evidence type="ECO:0000313" key="15">
    <source>
        <dbReference type="EMBL" id="KAK2167983.1"/>
    </source>
</evidence>
<gene>
    <name evidence="15" type="ORF">NP493_1250g00032</name>
</gene>
<dbReference type="InterPro" id="IPR041024">
    <property type="entry name" value="Mcm6_C"/>
</dbReference>
<evidence type="ECO:0000256" key="5">
    <source>
        <dbReference type="ARBA" id="ARBA00022801"/>
    </source>
</evidence>
<dbReference type="SUPFAM" id="SSF52540">
    <property type="entry name" value="P-loop containing nucleoside triphosphate hydrolases"/>
    <property type="match status" value="1"/>
</dbReference>
<dbReference type="FunFam" id="2.20.28.10:FF:000003">
    <property type="entry name" value="DNA helicase"/>
    <property type="match status" value="1"/>
</dbReference>
<evidence type="ECO:0000256" key="4">
    <source>
        <dbReference type="ARBA" id="ARBA00022741"/>
    </source>
</evidence>
<evidence type="ECO:0000256" key="9">
    <source>
        <dbReference type="ARBA" id="ARBA00023242"/>
    </source>
</evidence>
<dbReference type="GO" id="GO:0006270">
    <property type="term" value="P:DNA replication initiation"/>
    <property type="evidence" value="ECO:0007669"/>
    <property type="project" value="UniProtKB-UniRule"/>
</dbReference>
<keyword evidence="5 12" id="KW-0378">Hydrolase</keyword>
<keyword evidence="10 12" id="KW-0131">Cell cycle</keyword>
<reference evidence="15" key="1">
    <citation type="journal article" date="2023" name="Mol. Biol. Evol.">
        <title>Third-Generation Sequencing Reveals the Adaptive Role of the Epigenome in Three Deep-Sea Polychaetes.</title>
        <authorList>
            <person name="Perez M."/>
            <person name="Aroh O."/>
            <person name="Sun Y."/>
            <person name="Lan Y."/>
            <person name="Juniper S.K."/>
            <person name="Young C.R."/>
            <person name="Angers B."/>
            <person name="Qian P.Y."/>
        </authorList>
    </citation>
    <scope>NUCLEOTIDE SEQUENCE</scope>
    <source>
        <strain evidence="15">R07B-5</strain>
    </source>
</reference>
<dbReference type="FunFam" id="3.30.1640.10:FF:000004">
    <property type="entry name" value="DNA helicase"/>
    <property type="match status" value="1"/>
</dbReference>
<dbReference type="Gene3D" id="1.20.58.870">
    <property type="match status" value="1"/>
</dbReference>
<comment type="catalytic activity">
    <reaction evidence="12">
        <text>ATP + H2O = ADP + phosphate + H(+)</text>
        <dbReference type="Rhea" id="RHEA:13065"/>
        <dbReference type="ChEBI" id="CHEBI:15377"/>
        <dbReference type="ChEBI" id="CHEBI:15378"/>
        <dbReference type="ChEBI" id="CHEBI:30616"/>
        <dbReference type="ChEBI" id="CHEBI:43474"/>
        <dbReference type="ChEBI" id="CHEBI:456216"/>
        <dbReference type="EC" id="3.6.4.12"/>
    </reaction>
</comment>
<feature type="region of interest" description="Disordered" evidence="13">
    <location>
        <begin position="694"/>
        <end position="719"/>
    </location>
</feature>
<dbReference type="GO" id="GO:0000727">
    <property type="term" value="P:double-strand break repair via break-induced replication"/>
    <property type="evidence" value="ECO:0007669"/>
    <property type="project" value="TreeGrafter"/>
</dbReference>
<evidence type="ECO:0000256" key="7">
    <source>
        <dbReference type="ARBA" id="ARBA00022840"/>
    </source>
</evidence>
<dbReference type="GO" id="GO:0016787">
    <property type="term" value="F:hydrolase activity"/>
    <property type="evidence" value="ECO:0007669"/>
    <property type="project" value="UniProtKB-KW"/>
</dbReference>
<dbReference type="EMBL" id="JAODUO010001249">
    <property type="protein sequence ID" value="KAK2167983.1"/>
    <property type="molecule type" value="Genomic_DNA"/>
</dbReference>
<dbReference type="InterPro" id="IPR027925">
    <property type="entry name" value="MCM_N"/>
</dbReference>
<dbReference type="Proteomes" id="UP001209878">
    <property type="component" value="Unassembled WGS sequence"/>
</dbReference>
<sequence length="835" mass="94781">MDVAEQVVGTNIVKDVVGERCQKLFQDFLEEFQREDGEVKYLDAAQELIRPERNTLTVSFADVEMHNQSLATVILEEYYRVYPFLCRAVRNFAHDRGQVPPSKEFYVSFTDVSTRQKVRDLTTAKIGSLLKITGQVVRTHPVHPELISGTFICLDCQTVIKDVEQQFKYTQPTICRNPVCNNRSRFILDVNKSRFVDFQKVRIQETQAELPRGSIPRSVEVVLRAEAVEMAQAGDRCDFTWHPHCRTGCRGHVTSRGRGRNDAGGDNAGVRGLKSLGVRELSYKLAFLACTVIPCNKRHGGLDIRGEDEMTPEVIKRQMTDAEWQRVYDMSRDKNLYHNLCSSLFPAIYVSFLPSTVSLYHNLCSSLFPAIYGNDEVKRGILLMLFGGVAKVTMEGTRLRGDINVCVVGDPSTAKSQFLKQVEEFSPRAVYTSGKASTAAGLTAAVVRDEETYEFVIEAGALMLADNGVCCIDEFDKMDPRDQVAIHEAMEQQTISIAKAGVKATLNARASILAAANPIGGRYDRTKSLKQNITMTAPIMSRFDLFFILVDECNEVTDYAIARRIVDLHSNVEESIERVYSVEEIQRYITFARQFKPKISPDAQEFMVEEYKRLRQRDCVGTSQSSWRITVRQLESMIRLSEGMARMYCLDEPKHVKEAFRLLNKSIIRVEQPDVHLEEEDDEEMEEEDEVAMETDTPAVQVPPSGAEADKEAAAEKTAPKKGLKLTYDEYKQMANLLVCHMRKMEETADDDDAGVRRNELVNWYLHEIEAEIDSEAELMERKTIVEKVIFRLVHHDHILIELDTTGLKPKHSKEQLVKEDDPVLVVHPNYVIDV</sequence>
<dbReference type="Pfam" id="PF17855">
    <property type="entry name" value="MCM_lid"/>
    <property type="match status" value="1"/>
</dbReference>
<dbReference type="PANTHER" id="PTHR11630:SF43">
    <property type="entry name" value="DNA REPLICATION LICENSING FACTOR MCM6"/>
    <property type="match status" value="1"/>
</dbReference>
<dbReference type="GO" id="GO:0005524">
    <property type="term" value="F:ATP binding"/>
    <property type="evidence" value="ECO:0007669"/>
    <property type="project" value="UniProtKB-UniRule"/>
</dbReference>
<dbReference type="Pfam" id="PF17207">
    <property type="entry name" value="MCM_OB"/>
    <property type="match status" value="1"/>
</dbReference>
<organism evidence="15 16">
    <name type="scientific">Ridgeia piscesae</name>
    <name type="common">Tubeworm</name>
    <dbReference type="NCBI Taxonomy" id="27915"/>
    <lineage>
        <taxon>Eukaryota</taxon>
        <taxon>Metazoa</taxon>
        <taxon>Spiralia</taxon>
        <taxon>Lophotrochozoa</taxon>
        <taxon>Annelida</taxon>
        <taxon>Polychaeta</taxon>
        <taxon>Sedentaria</taxon>
        <taxon>Canalipalpata</taxon>
        <taxon>Sabellida</taxon>
        <taxon>Siboglinidae</taxon>
        <taxon>Ridgeia</taxon>
    </lineage>
</organism>
<dbReference type="PROSITE" id="PS00847">
    <property type="entry name" value="MCM_1"/>
    <property type="match status" value="1"/>
</dbReference>
<keyword evidence="7 11" id="KW-0067">ATP-binding</keyword>
<proteinExistence type="inferred from homology"/>
<keyword evidence="16" id="KW-1185">Reference proteome</keyword>
<dbReference type="PRINTS" id="PR01657">
    <property type="entry name" value="MCMFAMILY"/>
</dbReference>
<dbReference type="Pfam" id="PF14551">
    <property type="entry name" value="MCM_N"/>
    <property type="match status" value="1"/>
</dbReference>
<keyword evidence="6 12" id="KW-0347">Helicase</keyword>
<evidence type="ECO:0000256" key="12">
    <source>
        <dbReference type="RuleBase" id="RU368064"/>
    </source>
</evidence>
<dbReference type="PRINTS" id="PR01662">
    <property type="entry name" value="MCMPROTEIN6"/>
</dbReference>
<comment type="caution">
    <text evidence="15">The sequence shown here is derived from an EMBL/GenBank/DDBJ whole genome shotgun (WGS) entry which is preliminary data.</text>
</comment>
<dbReference type="GO" id="GO:0042555">
    <property type="term" value="C:MCM complex"/>
    <property type="evidence" value="ECO:0007669"/>
    <property type="project" value="UniProtKB-UniRule"/>
</dbReference>
<evidence type="ECO:0000313" key="16">
    <source>
        <dbReference type="Proteomes" id="UP001209878"/>
    </source>
</evidence>
<dbReference type="PROSITE" id="PS50051">
    <property type="entry name" value="MCM_2"/>
    <property type="match status" value="1"/>
</dbReference>
<comment type="similarity">
    <text evidence="2 11">Belongs to the MCM family.</text>
</comment>
<dbReference type="InterPro" id="IPR033762">
    <property type="entry name" value="MCM_OB"/>
</dbReference>
<dbReference type="InterPro" id="IPR031327">
    <property type="entry name" value="MCM"/>
</dbReference>
<dbReference type="AlphaFoldDB" id="A0AAD9KCK0"/>
<comment type="function">
    <text evidence="12">Acts as component of the MCM2-7 complex (MCM complex) which is the replicative helicase essential for 'once per cell cycle' DNA replication initiation and elongation in eukaryotic cells. The active ATPase sites in the MCM2-7 ring are formed through the interaction surfaces of two neighboring subunits such that a critical structure of a conserved arginine finger motif is provided in trans relative to the ATP-binding site of the Walker A box of the adjacent subunit. The six ATPase active sites, however, are likely to contribute differentially to the complex helicase activity.</text>
</comment>
<dbReference type="InterPro" id="IPR012340">
    <property type="entry name" value="NA-bd_OB-fold"/>
</dbReference>
<dbReference type="GO" id="GO:0005634">
    <property type="term" value="C:nucleus"/>
    <property type="evidence" value="ECO:0007669"/>
    <property type="project" value="UniProtKB-SubCell"/>
</dbReference>
<name>A0AAD9KCK0_RIDPI</name>
<dbReference type="InterPro" id="IPR027417">
    <property type="entry name" value="P-loop_NTPase"/>
</dbReference>
<feature type="domain" description="MCM C-terminal AAA(+) ATPase" evidence="14">
    <location>
        <begin position="359"/>
        <end position="565"/>
    </location>
</feature>
<dbReference type="SMART" id="SM00350">
    <property type="entry name" value="MCM"/>
    <property type="match status" value="1"/>
</dbReference>
<dbReference type="Gene3D" id="2.20.28.10">
    <property type="match status" value="1"/>
</dbReference>